<proteinExistence type="predicted"/>
<reference evidence="2" key="1">
    <citation type="submission" date="2022-10" db="EMBL/GenBank/DDBJ databases">
        <title>Genome assembly of Pristionchus species.</title>
        <authorList>
            <person name="Yoshida K."/>
            <person name="Sommer R.J."/>
        </authorList>
    </citation>
    <scope>NUCLEOTIDE SEQUENCE [LARGE SCALE GENOMIC DNA]</scope>
    <source>
        <strain evidence="2">RS5460</strain>
    </source>
</reference>
<keyword evidence="2" id="KW-1185">Reference proteome</keyword>
<protein>
    <submittedName>
        <fullName evidence="1">Uncharacterized protein</fullName>
    </submittedName>
</protein>
<dbReference type="Proteomes" id="UP001328107">
    <property type="component" value="Unassembled WGS sequence"/>
</dbReference>
<sequence>LLPPPPLLLSSTAVASLSAPLIIRDQTSLCLLNGSLLETSFTLLSGFFLPFFRPFFSSAFSVDELSTGDFF</sequence>
<evidence type="ECO:0000313" key="1">
    <source>
        <dbReference type="EMBL" id="GMR49814.1"/>
    </source>
</evidence>
<name>A0AAN5I2Z8_9BILA</name>
<dbReference type="EMBL" id="BTRK01000004">
    <property type="protein sequence ID" value="GMR49814.1"/>
    <property type="molecule type" value="Genomic_DNA"/>
</dbReference>
<organism evidence="1 2">
    <name type="scientific">Pristionchus mayeri</name>
    <dbReference type="NCBI Taxonomy" id="1317129"/>
    <lineage>
        <taxon>Eukaryota</taxon>
        <taxon>Metazoa</taxon>
        <taxon>Ecdysozoa</taxon>
        <taxon>Nematoda</taxon>
        <taxon>Chromadorea</taxon>
        <taxon>Rhabditida</taxon>
        <taxon>Rhabditina</taxon>
        <taxon>Diplogasteromorpha</taxon>
        <taxon>Diplogasteroidea</taxon>
        <taxon>Neodiplogasteridae</taxon>
        <taxon>Pristionchus</taxon>
    </lineage>
</organism>
<accession>A0AAN5I2Z8</accession>
<feature type="non-terminal residue" evidence="1">
    <location>
        <position position="71"/>
    </location>
</feature>
<comment type="caution">
    <text evidence="1">The sequence shown here is derived from an EMBL/GenBank/DDBJ whole genome shotgun (WGS) entry which is preliminary data.</text>
</comment>
<dbReference type="AlphaFoldDB" id="A0AAN5I2Z8"/>
<evidence type="ECO:0000313" key="2">
    <source>
        <dbReference type="Proteomes" id="UP001328107"/>
    </source>
</evidence>
<gene>
    <name evidence="1" type="ORF">PMAYCL1PPCAC_20009</name>
</gene>
<feature type="non-terminal residue" evidence="1">
    <location>
        <position position="1"/>
    </location>
</feature>